<dbReference type="InterPro" id="IPR018108">
    <property type="entry name" value="MCP_transmembrane"/>
</dbReference>
<dbReference type="Gene3D" id="1.50.40.10">
    <property type="entry name" value="Mitochondrial carrier domain"/>
    <property type="match status" value="1"/>
</dbReference>
<keyword evidence="10" id="KW-1185">Reference proteome</keyword>
<keyword evidence="6" id="KW-1133">Transmembrane helix</keyword>
<evidence type="ECO:0000256" key="7">
    <source>
        <dbReference type="ARBA" id="ARBA00023136"/>
    </source>
</evidence>
<dbReference type="PRINTS" id="PR00784">
    <property type="entry name" value="MTUNCOUPLING"/>
</dbReference>
<dbReference type="SUPFAM" id="SSF103506">
    <property type="entry name" value="Mitochondrial carrier"/>
    <property type="match status" value="1"/>
</dbReference>
<evidence type="ECO:0000256" key="6">
    <source>
        <dbReference type="ARBA" id="ARBA00022989"/>
    </source>
</evidence>
<reference evidence="11" key="1">
    <citation type="submission" date="2025-08" db="UniProtKB">
        <authorList>
            <consortium name="RefSeq"/>
        </authorList>
    </citation>
    <scope>IDENTIFICATION</scope>
    <source>
        <tissue evidence="11">Muscle</tissue>
    </source>
</reference>
<keyword evidence="3 9" id="KW-0813">Transport</keyword>
<evidence type="ECO:0000256" key="4">
    <source>
        <dbReference type="ARBA" id="ARBA00022692"/>
    </source>
</evidence>
<accession>A0ABM1BG97</accession>
<evidence type="ECO:0000256" key="9">
    <source>
        <dbReference type="RuleBase" id="RU000488"/>
    </source>
</evidence>
<evidence type="ECO:0000256" key="3">
    <source>
        <dbReference type="ARBA" id="ARBA00022448"/>
    </source>
</evidence>
<feature type="repeat" description="Solcar" evidence="8">
    <location>
        <begin position="130"/>
        <end position="218"/>
    </location>
</feature>
<feature type="repeat" description="Solcar" evidence="8">
    <location>
        <begin position="11"/>
        <end position="115"/>
    </location>
</feature>
<keyword evidence="7 8" id="KW-0472">Membrane</keyword>
<keyword evidence="4 8" id="KW-0812">Transmembrane</keyword>
<dbReference type="Proteomes" id="UP000694941">
    <property type="component" value="Unplaced"/>
</dbReference>
<comment type="similarity">
    <text evidence="2 9">Belongs to the mitochondrial carrier (TC 2.A.29) family.</text>
</comment>
<protein>
    <submittedName>
        <fullName evidence="11">Mitochondrial uncoupling protein 3-like</fullName>
    </submittedName>
</protein>
<dbReference type="PANTHER" id="PTHR45618">
    <property type="entry name" value="MITOCHONDRIAL DICARBOXYLATE CARRIER-RELATED"/>
    <property type="match status" value="1"/>
</dbReference>
<dbReference type="PROSITE" id="PS50920">
    <property type="entry name" value="SOLCAR"/>
    <property type="match status" value="3"/>
</dbReference>
<keyword evidence="5" id="KW-0677">Repeat</keyword>
<dbReference type="RefSeq" id="XP_013781405.2">
    <property type="nucleotide sequence ID" value="XM_013925951.2"/>
</dbReference>
<dbReference type="InterPro" id="IPR023395">
    <property type="entry name" value="MCP_dom_sf"/>
</dbReference>
<dbReference type="Pfam" id="PF00153">
    <property type="entry name" value="Mito_carr"/>
    <property type="match status" value="3"/>
</dbReference>
<evidence type="ECO:0000256" key="2">
    <source>
        <dbReference type="ARBA" id="ARBA00006375"/>
    </source>
</evidence>
<sequence>MVGLPALATEPTLAIKVVSAGSAACIADIITFPLDVAKVRLQIQGESTVSQTVKQVSQSLHKPTTPRYNGMLGTLFTIGKQEGPKSLYNGLCAGLQRQMAFASVRIGLYDSVRSFYHQKLSGSNKQSSSPGVTVRILAGITTGGMAVMCAQPTDVVKVRMQAQVTGTPKRYTGTIQAYRLIGQQEGVKGLWKGTLPNVTRNAIVNASELVAYDLIKEAILRHQLMSDNSPCHFVSAFGAGFCATVVASPVDVVKTRYMNSYKGQYLGAVDCAMKMAKEGGPLAFYKGFMPSFIRLGSWNICMFVTFEQLKRLFVAMGEGQLLSGPIPSPGYAPIFQFLVEPPSSPAKLDSIYKKRMNQWDI</sequence>
<evidence type="ECO:0000256" key="1">
    <source>
        <dbReference type="ARBA" id="ARBA00004141"/>
    </source>
</evidence>
<gene>
    <name evidence="11" type="primary">LOC106465712</name>
</gene>
<name>A0ABM1BG97_LIMPO</name>
<dbReference type="GeneID" id="106465712"/>
<dbReference type="InterPro" id="IPR050391">
    <property type="entry name" value="Mito_Metabolite_Transporter"/>
</dbReference>
<evidence type="ECO:0000313" key="10">
    <source>
        <dbReference type="Proteomes" id="UP000694941"/>
    </source>
</evidence>
<evidence type="ECO:0000256" key="5">
    <source>
        <dbReference type="ARBA" id="ARBA00022737"/>
    </source>
</evidence>
<proteinExistence type="inferred from homology"/>
<evidence type="ECO:0000256" key="8">
    <source>
        <dbReference type="PROSITE-ProRule" id="PRU00282"/>
    </source>
</evidence>
<evidence type="ECO:0000313" key="11">
    <source>
        <dbReference type="RefSeq" id="XP_013781405.2"/>
    </source>
</evidence>
<organism evidence="10 11">
    <name type="scientific">Limulus polyphemus</name>
    <name type="common">Atlantic horseshoe crab</name>
    <dbReference type="NCBI Taxonomy" id="6850"/>
    <lineage>
        <taxon>Eukaryota</taxon>
        <taxon>Metazoa</taxon>
        <taxon>Ecdysozoa</taxon>
        <taxon>Arthropoda</taxon>
        <taxon>Chelicerata</taxon>
        <taxon>Merostomata</taxon>
        <taxon>Xiphosura</taxon>
        <taxon>Limulidae</taxon>
        <taxon>Limulus</taxon>
    </lineage>
</organism>
<feature type="repeat" description="Solcar" evidence="8">
    <location>
        <begin position="227"/>
        <end position="312"/>
    </location>
</feature>
<comment type="subcellular location">
    <subcellularLocation>
        <location evidence="1">Membrane</location>
        <topology evidence="1">Multi-pass membrane protein</topology>
    </subcellularLocation>
</comment>
<dbReference type="InterPro" id="IPR002067">
    <property type="entry name" value="MCP"/>
</dbReference>